<evidence type="ECO:0000313" key="1">
    <source>
        <dbReference type="EMBL" id="CAH1109579.1"/>
    </source>
</evidence>
<reference evidence="1" key="1">
    <citation type="submission" date="2022-01" db="EMBL/GenBank/DDBJ databases">
        <authorList>
            <person name="King R."/>
        </authorList>
    </citation>
    <scope>NUCLEOTIDE SEQUENCE</scope>
</reference>
<dbReference type="Proteomes" id="UP001153636">
    <property type="component" value="Chromosome 4"/>
</dbReference>
<gene>
    <name evidence="1" type="ORF">PSYICH_LOCUS10049</name>
</gene>
<name>A0A9P0GBL0_9CUCU</name>
<keyword evidence="2" id="KW-1185">Reference proteome</keyword>
<accession>A0A9P0GBL0</accession>
<dbReference type="OrthoDB" id="6781249at2759"/>
<sequence>MNLDFIISTKVWHLRRQEYFCATLQYIKKVYLQIQYWMGNLLDPMDWGWELDVKRNVLKPIPMTNAVAPSSLLEVMFCSCTTTGCATVCGCRRAGLYCTAACTNCAVNDCTNCKPMLAEDADDGDPSAVDFAHSPTFDTNMENNLSLVDSLETEEIEENLHED</sequence>
<dbReference type="AlphaFoldDB" id="A0A9P0GBL0"/>
<dbReference type="EMBL" id="OV651816">
    <property type="protein sequence ID" value="CAH1109579.1"/>
    <property type="molecule type" value="Genomic_DNA"/>
</dbReference>
<organism evidence="1 2">
    <name type="scientific">Psylliodes chrysocephalus</name>
    <dbReference type="NCBI Taxonomy" id="3402493"/>
    <lineage>
        <taxon>Eukaryota</taxon>
        <taxon>Metazoa</taxon>
        <taxon>Ecdysozoa</taxon>
        <taxon>Arthropoda</taxon>
        <taxon>Hexapoda</taxon>
        <taxon>Insecta</taxon>
        <taxon>Pterygota</taxon>
        <taxon>Neoptera</taxon>
        <taxon>Endopterygota</taxon>
        <taxon>Coleoptera</taxon>
        <taxon>Polyphaga</taxon>
        <taxon>Cucujiformia</taxon>
        <taxon>Chrysomeloidea</taxon>
        <taxon>Chrysomelidae</taxon>
        <taxon>Galerucinae</taxon>
        <taxon>Alticini</taxon>
        <taxon>Psylliodes</taxon>
    </lineage>
</organism>
<evidence type="ECO:0000313" key="2">
    <source>
        <dbReference type="Proteomes" id="UP001153636"/>
    </source>
</evidence>
<protein>
    <recommendedName>
        <fullName evidence="3">Tesmin/TSO1-like CXC domain-containing protein</fullName>
    </recommendedName>
</protein>
<proteinExistence type="predicted"/>
<evidence type="ECO:0008006" key="3">
    <source>
        <dbReference type="Google" id="ProtNLM"/>
    </source>
</evidence>